<organism evidence="3">
    <name type="scientific">Perkinsus marinus (strain ATCC 50983 / TXsc)</name>
    <dbReference type="NCBI Taxonomy" id="423536"/>
    <lineage>
        <taxon>Eukaryota</taxon>
        <taxon>Sar</taxon>
        <taxon>Alveolata</taxon>
        <taxon>Perkinsozoa</taxon>
        <taxon>Perkinsea</taxon>
        <taxon>Perkinsida</taxon>
        <taxon>Perkinsidae</taxon>
        <taxon>Perkinsus</taxon>
    </lineage>
</organism>
<dbReference type="GeneID" id="9056523"/>
<dbReference type="RefSeq" id="XP_002781277.1">
    <property type="nucleotide sequence ID" value="XM_002781231.1"/>
</dbReference>
<feature type="non-terminal residue" evidence="2">
    <location>
        <position position="341"/>
    </location>
</feature>
<proteinExistence type="predicted"/>
<dbReference type="PANTHER" id="PTHR33064:SF37">
    <property type="entry name" value="RIBONUCLEASE H"/>
    <property type="match status" value="1"/>
</dbReference>
<name>C5KR21_PERM5</name>
<dbReference type="Pfam" id="PF00078">
    <property type="entry name" value="RVT_1"/>
    <property type="match status" value="1"/>
</dbReference>
<dbReference type="PROSITE" id="PS50878">
    <property type="entry name" value="RT_POL"/>
    <property type="match status" value="1"/>
</dbReference>
<dbReference type="EMBL" id="GG675653">
    <property type="protein sequence ID" value="EER13072.1"/>
    <property type="molecule type" value="Genomic_DNA"/>
</dbReference>
<dbReference type="Gene3D" id="3.30.70.270">
    <property type="match status" value="1"/>
</dbReference>
<dbReference type="SUPFAM" id="SSF56672">
    <property type="entry name" value="DNA/RNA polymerases"/>
    <property type="match status" value="1"/>
</dbReference>
<dbReference type="Gene3D" id="3.10.10.10">
    <property type="entry name" value="HIV Type 1 Reverse Transcriptase, subunit A, domain 1"/>
    <property type="match status" value="1"/>
</dbReference>
<dbReference type="InterPro" id="IPR043128">
    <property type="entry name" value="Rev_trsase/Diguanyl_cyclase"/>
</dbReference>
<feature type="domain" description="Reverse transcriptase" evidence="1">
    <location>
        <begin position="155"/>
        <end position="341"/>
    </location>
</feature>
<dbReference type="InterPro" id="IPR043502">
    <property type="entry name" value="DNA/RNA_pol_sf"/>
</dbReference>
<accession>C5KR21</accession>
<dbReference type="PANTHER" id="PTHR33064">
    <property type="entry name" value="POL PROTEIN"/>
    <property type="match status" value="1"/>
</dbReference>
<evidence type="ECO:0000259" key="1">
    <source>
        <dbReference type="PROSITE" id="PS50878"/>
    </source>
</evidence>
<evidence type="ECO:0000313" key="3">
    <source>
        <dbReference type="Proteomes" id="UP000007800"/>
    </source>
</evidence>
<keyword evidence="3" id="KW-1185">Reference proteome</keyword>
<dbReference type="Proteomes" id="UP000007800">
    <property type="component" value="Unassembled WGS sequence"/>
</dbReference>
<evidence type="ECO:0000313" key="2">
    <source>
        <dbReference type="EMBL" id="EER13072.1"/>
    </source>
</evidence>
<dbReference type="InterPro" id="IPR000477">
    <property type="entry name" value="RT_dom"/>
</dbReference>
<dbReference type="InterPro" id="IPR051320">
    <property type="entry name" value="Viral_Replic_Matur_Polypro"/>
</dbReference>
<reference evidence="2 3" key="1">
    <citation type="submission" date="2008-07" db="EMBL/GenBank/DDBJ databases">
        <authorList>
            <person name="El-Sayed N."/>
            <person name="Caler E."/>
            <person name="Inman J."/>
            <person name="Amedeo P."/>
            <person name="Hass B."/>
            <person name="Wortman J."/>
        </authorList>
    </citation>
    <scope>NUCLEOTIDE SEQUENCE [LARGE SCALE GENOMIC DNA]</scope>
    <source>
        <strain evidence="3">ATCC 50983 / TXsc</strain>
    </source>
</reference>
<dbReference type="OrthoDB" id="9950135at2759"/>
<protein>
    <recommendedName>
        <fullName evidence="1">Reverse transcriptase domain-containing protein</fullName>
    </recommendedName>
</protein>
<sequence>MVGGNDGKWYRFHLTVQVATDLNPAVVDSSAILLGLGSLRKMGAEIAVGDSTVFLKAMGVSVRLVSWSTPGAPAGLAGKKYAAMDPSFERDEAPLPSKEEIARRLEGWSFPEVEVKLKPGAVRPRPRRPYACGTVEMVAMEMIVENLEKAHVVRRVSRAEVDRLEAWVNPAFLVPKSSGGAVDELTVENVEKQYRLVIDARGINECVADLPAVWKTYQTTPNQCISEIPSGPIHFGSVDIRSAYYNLRYSQDSRKYFAFSYYAADGSVAYAIHDKMVMGFKGSSFLWGFAAHSLLARALPEVYRSDGPGQVILYVDDILVWSRGEARCARIMELLTCAFEL</sequence>
<dbReference type="InParanoid" id="C5KR21"/>
<dbReference type="AlphaFoldDB" id="C5KR21"/>
<gene>
    <name evidence="2" type="ORF">Pmar_PMAR027488</name>
</gene>